<protein>
    <submittedName>
        <fullName evidence="1">Uncharacterized protein</fullName>
    </submittedName>
</protein>
<dbReference type="Proteomes" id="UP000270094">
    <property type="component" value="Unassembled WGS sequence"/>
</dbReference>
<gene>
    <name evidence="1" type="ORF">SVUK_LOCUS308</name>
</gene>
<dbReference type="AlphaFoldDB" id="A0A3P7HYU7"/>
<proteinExistence type="predicted"/>
<name>A0A3P7HYU7_STRVU</name>
<sequence>MMLELNYDGKFARSRSITLYQLRIQLVHPCNEHVSPPGRWSEDVLLREESIPVFLVLISRHFSSLYDQPIDALSKRRIPLAQEDDTLISYMNCEVRDVECVGCTSEDVVPALCRLFGAPLT</sequence>
<evidence type="ECO:0000313" key="2">
    <source>
        <dbReference type="Proteomes" id="UP000270094"/>
    </source>
</evidence>
<reference evidence="1 2" key="1">
    <citation type="submission" date="2018-11" db="EMBL/GenBank/DDBJ databases">
        <authorList>
            <consortium name="Pathogen Informatics"/>
        </authorList>
    </citation>
    <scope>NUCLEOTIDE SEQUENCE [LARGE SCALE GENOMIC DNA]</scope>
</reference>
<keyword evidence="2" id="KW-1185">Reference proteome</keyword>
<accession>A0A3P7HYU7</accession>
<dbReference type="EMBL" id="UYYB01000487">
    <property type="protein sequence ID" value="VDM65310.1"/>
    <property type="molecule type" value="Genomic_DNA"/>
</dbReference>
<evidence type="ECO:0000313" key="1">
    <source>
        <dbReference type="EMBL" id="VDM65310.1"/>
    </source>
</evidence>
<organism evidence="1 2">
    <name type="scientific">Strongylus vulgaris</name>
    <name type="common">Blood worm</name>
    <dbReference type="NCBI Taxonomy" id="40348"/>
    <lineage>
        <taxon>Eukaryota</taxon>
        <taxon>Metazoa</taxon>
        <taxon>Ecdysozoa</taxon>
        <taxon>Nematoda</taxon>
        <taxon>Chromadorea</taxon>
        <taxon>Rhabditida</taxon>
        <taxon>Rhabditina</taxon>
        <taxon>Rhabditomorpha</taxon>
        <taxon>Strongyloidea</taxon>
        <taxon>Strongylidae</taxon>
        <taxon>Strongylus</taxon>
    </lineage>
</organism>